<keyword evidence="3" id="KW-0804">Transcription</keyword>
<dbReference type="Pfam" id="PF06445">
    <property type="entry name" value="GyrI-like"/>
    <property type="match status" value="1"/>
</dbReference>
<dbReference type="Gene3D" id="3.20.80.10">
    <property type="entry name" value="Regulatory factor, effector binding domain"/>
    <property type="match status" value="1"/>
</dbReference>
<sequence>MAKASNTAKAVATFNRISKVLSFIHSHLDTPLSLEDIAEQSCWSRWQLQRVFQAETGLTVANYVRELKLSAAAELLLDSDQRVIDIAIALGFNSEIAFSRAFKQFFGHSPRTYRNNAQRVGLKKPIEVSEVSINGANELAFVEVQIDTKEAFILKGVKGEIKGLFSLFPDFSYVVPKLWQQLEATAHLSPAPQGQLLGVVDVTKAAFDGSNLFYWAGLELHQNTPMPELPSVVSDKLDILNVSQQTYAAVKHKGPIETLPKTLEWFILHWLPNSDYSGIDGYELEVYPQHYQADSPDAEMEYWVPISKV</sequence>
<name>A0A4Y8WBY9_9VIBR</name>
<feature type="domain" description="HTH araC/xylS-type" evidence="4">
    <location>
        <begin position="18"/>
        <end position="116"/>
    </location>
</feature>
<organism evidence="5 6">
    <name type="scientific">Vibrio ouci</name>
    <dbReference type="NCBI Taxonomy" id="2499078"/>
    <lineage>
        <taxon>Bacteria</taxon>
        <taxon>Pseudomonadati</taxon>
        <taxon>Pseudomonadota</taxon>
        <taxon>Gammaproteobacteria</taxon>
        <taxon>Vibrionales</taxon>
        <taxon>Vibrionaceae</taxon>
        <taxon>Vibrio</taxon>
    </lineage>
</organism>
<dbReference type="SMART" id="SM00871">
    <property type="entry name" value="AraC_E_bind"/>
    <property type="match status" value="1"/>
</dbReference>
<evidence type="ECO:0000256" key="3">
    <source>
        <dbReference type="ARBA" id="ARBA00023163"/>
    </source>
</evidence>
<dbReference type="Proteomes" id="UP000297753">
    <property type="component" value="Unassembled WGS sequence"/>
</dbReference>
<dbReference type="PROSITE" id="PS00041">
    <property type="entry name" value="HTH_ARAC_FAMILY_1"/>
    <property type="match status" value="1"/>
</dbReference>
<evidence type="ECO:0000259" key="4">
    <source>
        <dbReference type="PROSITE" id="PS01124"/>
    </source>
</evidence>
<keyword evidence="1" id="KW-0805">Transcription regulation</keyword>
<dbReference type="PANTHER" id="PTHR47504">
    <property type="entry name" value="RIGHT ORIGIN-BINDING PROTEIN"/>
    <property type="match status" value="1"/>
</dbReference>
<dbReference type="InterPro" id="IPR029442">
    <property type="entry name" value="GyrI-like"/>
</dbReference>
<evidence type="ECO:0000313" key="5">
    <source>
        <dbReference type="EMBL" id="TFH90459.1"/>
    </source>
</evidence>
<dbReference type="InterPro" id="IPR018062">
    <property type="entry name" value="HTH_AraC-typ_CS"/>
</dbReference>
<reference evidence="5 6" key="1">
    <citation type="submission" date="2019-01" db="EMBL/GenBank/DDBJ databases">
        <title>Vibrio BEI176 sp. nov, a marine bacterium isolated from China: eastern marignal seas.</title>
        <authorList>
            <person name="Li B."/>
        </authorList>
    </citation>
    <scope>NUCLEOTIDE SEQUENCE [LARGE SCALE GENOMIC DNA]</scope>
    <source>
        <strain evidence="5 6">BEI176</strain>
    </source>
</reference>
<dbReference type="OrthoDB" id="282744at2"/>
<evidence type="ECO:0000256" key="1">
    <source>
        <dbReference type="ARBA" id="ARBA00023015"/>
    </source>
</evidence>
<dbReference type="AlphaFoldDB" id="A0A4Y8WBY9"/>
<accession>A0A4Y8WBY9</accession>
<keyword evidence="6" id="KW-1185">Reference proteome</keyword>
<dbReference type="InterPro" id="IPR009057">
    <property type="entry name" value="Homeodomain-like_sf"/>
</dbReference>
<dbReference type="EMBL" id="SATR01000028">
    <property type="protein sequence ID" value="TFH90459.1"/>
    <property type="molecule type" value="Genomic_DNA"/>
</dbReference>
<dbReference type="PANTHER" id="PTHR47504:SF5">
    <property type="entry name" value="RIGHT ORIGIN-BINDING PROTEIN"/>
    <property type="match status" value="1"/>
</dbReference>
<dbReference type="GO" id="GO:0003700">
    <property type="term" value="F:DNA-binding transcription factor activity"/>
    <property type="evidence" value="ECO:0007669"/>
    <property type="project" value="InterPro"/>
</dbReference>
<dbReference type="GO" id="GO:0043565">
    <property type="term" value="F:sequence-specific DNA binding"/>
    <property type="evidence" value="ECO:0007669"/>
    <property type="project" value="InterPro"/>
</dbReference>
<dbReference type="InterPro" id="IPR010499">
    <property type="entry name" value="AraC_E-bd"/>
</dbReference>
<dbReference type="Pfam" id="PF12833">
    <property type="entry name" value="HTH_18"/>
    <property type="match status" value="1"/>
</dbReference>
<dbReference type="InterPro" id="IPR050959">
    <property type="entry name" value="MarA-like"/>
</dbReference>
<dbReference type="InterPro" id="IPR018060">
    <property type="entry name" value="HTH_AraC"/>
</dbReference>
<dbReference type="PRINTS" id="PR00032">
    <property type="entry name" value="HTHARAC"/>
</dbReference>
<dbReference type="Gene3D" id="1.10.10.60">
    <property type="entry name" value="Homeodomain-like"/>
    <property type="match status" value="2"/>
</dbReference>
<evidence type="ECO:0000256" key="2">
    <source>
        <dbReference type="ARBA" id="ARBA00023125"/>
    </source>
</evidence>
<evidence type="ECO:0000313" key="6">
    <source>
        <dbReference type="Proteomes" id="UP000297753"/>
    </source>
</evidence>
<dbReference type="InterPro" id="IPR011256">
    <property type="entry name" value="Reg_factor_effector_dom_sf"/>
</dbReference>
<dbReference type="PROSITE" id="PS01124">
    <property type="entry name" value="HTH_ARAC_FAMILY_2"/>
    <property type="match status" value="1"/>
</dbReference>
<dbReference type="SMART" id="SM00342">
    <property type="entry name" value="HTH_ARAC"/>
    <property type="match status" value="1"/>
</dbReference>
<dbReference type="RefSeq" id="WP_134836517.1">
    <property type="nucleotide sequence ID" value="NZ_SATR01000028.1"/>
</dbReference>
<dbReference type="SUPFAM" id="SSF46689">
    <property type="entry name" value="Homeodomain-like"/>
    <property type="match status" value="2"/>
</dbReference>
<proteinExistence type="predicted"/>
<protein>
    <submittedName>
        <fullName evidence="5">AraC family transcriptional regulator</fullName>
    </submittedName>
</protein>
<dbReference type="InterPro" id="IPR020449">
    <property type="entry name" value="Tscrpt_reg_AraC-type_HTH"/>
</dbReference>
<comment type="caution">
    <text evidence="5">The sequence shown here is derived from an EMBL/GenBank/DDBJ whole genome shotgun (WGS) entry which is preliminary data.</text>
</comment>
<keyword evidence="2" id="KW-0238">DNA-binding</keyword>
<dbReference type="SUPFAM" id="SSF55136">
    <property type="entry name" value="Probable bacterial effector-binding domain"/>
    <property type="match status" value="1"/>
</dbReference>
<gene>
    <name evidence="5" type="ORF">ELS82_16905</name>
</gene>